<dbReference type="InterPro" id="IPR050361">
    <property type="entry name" value="MPP/UQCRC_Complex"/>
</dbReference>
<dbReference type="EMBL" id="JANDXR010000017">
    <property type="protein sequence ID" value="MCP9502374.1"/>
    <property type="molecule type" value="Genomic_DNA"/>
</dbReference>
<protein>
    <submittedName>
        <fullName evidence="4">Insulinase family protein</fullName>
    </submittedName>
</protein>
<comment type="similarity">
    <text evidence="1">Belongs to the peptidase M16 family.</text>
</comment>
<dbReference type="Proteomes" id="UP001206014">
    <property type="component" value="Unassembled WGS sequence"/>
</dbReference>
<organism evidence="4 6">
    <name type="scientific">Segatella copri</name>
    <dbReference type="NCBI Taxonomy" id="165179"/>
    <lineage>
        <taxon>Bacteria</taxon>
        <taxon>Pseudomonadati</taxon>
        <taxon>Bacteroidota</taxon>
        <taxon>Bacteroidia</taxon>
        <taxon>Bacteroidales</taxon>
        <taxon>Prevotellaceae</taxon>
        <taxon>Segatella</taxon>
    </lineage>
</organism>
<evidence type="ECO:0000313" key="6">
    <source>
        <dbReference type="Proteomes" id="UP001200307"/>
    </source>
</evidence>
<dbReference type="InterPro" id="IPR011765">
    <property type="entry name" value="Pept_M16_N"/>
</dbReference>
<name>A0AAW4YMH9_9BACT</name>
<evidence type="ECO:0000313" key="4">
    <source>
        <dbReference type="EMBL" id="MCE4122829.1"/>
    </source>
</evidence>
<dbReference type="PANTHER" id="PTHR11851">
    <property type="entry name" value="METALLOPROTEASE"/>
    <property type="match status" value="1"/>
</dbReference>
<proteinExistence type="inferred from homology"/>
<evidence type="ECO:0000259" key="3">
    <source>
        <dbReference type="Pfam" id="PF05193"/>
    </source>
</evidence>
<dbReference type="Pfam" id="PF05193">
    <property type="entry name" value="Peptidase_M16_C"/>
    <property type="match status" value="1"/>
</dbReference>
<evidence type="ECO:0000313" key="5">
    <source>
        <dbReference type="EMBL" id="MCP9502374.1"/>
    </source>
</evidence>
<feature type="domain" description="Peptidase M16 C-terminal" evidence="3">
    <location>
        <begin position="167"/>
        <end position="366"/>
    </location>
</feature>
<dbReference type="AlphaFoldDB" id="A0AAW4YMH9"/>
<dbReference type="RefSeq" id="WP_233339503.1">
    <property type="nucleotide sequence ID" value="NZ_JAJTTD010000018.1"/>
</dbReference>
<accession>A0AAW4YMH9</accession>
<dbReference type="Gene3D" id="3.30.830.10">
    <property type="entry name" value="Metalloenzyme, LuxS/M16 peptidase-like"/>
    <property type="match status" value="2"/>
</dbReference>
<dbReference type="EMBL" id="JAJTVO010000020">
    <property type="protein sequence ID" value="MCE4122829.1"/>
    <property type="molecule type" value="Genomic_DNA"/>
</dbReference>
<comment type="caution">
    <text evidence="4">The sequence shown here is derived from an EMBL/GenBank/DDBJ whole genome shotgun (WGS) entry which is preliminary data.</text>
</comment>
<gene>
    <name evidence="4" type="ORF">LYY06_11225</name>
    <name evidence="5" type="ORF">NND11_12620</name>
</gene>
<dbReference type="SUPFAM" id="SSF63411">
    <property type="entry name" value="LuxS/MPP-like metallohydrolase"/>
    <property type="match status" value="2"/>
</dbReference>
<dbReference type="Pfam" id="PF00675">
    <property type="entry name" value="Peptidase_M16"/>
    <property type="match status" value="1"/>
</dbReference>
<dbReference type="GO" id="GO:0046872">
    <property type="term" value="F:metal ion binding"/>
    <property type="evidence" value="ECO:0007669"/>
    <property type="project" value="InterPro"/>
</dbReference>
<evidence type="ECO:0000256" key="1">
    <source>
        <dbReference type="ARBA" id="ARBA00007261"/>
    </source>
</evidence>
<evidence type="ECO:0000259" key="2">
    <source>
        <dbReference type="Pfam" id="PF00675"/>
    </source>
</evidence>
<dbReference type="Proteomes" id="UP001200307">
    <property type="component" value="Unassembled WGS sequence"/>
</dbReference>
<feature type="domain" description="Peptidase M16 N-terminal" evidence="2">
    <location>
        <begin position="21"/>
        <end position="159"/>
    </location>
</feature>
<dbReference type="InterPro" id="IPR007863">
    <property type="entry name" value="Peptidase_M16_C"/>
</dbReference>
<reference evidence="5" key="2">
    <citation type="submission" date="2022-07" db="EMBL/GenBank/DDBJ databases">
        <title>Prevotella copri.</title>
        <authorList>
            <person name="Yang C."/>
        </authorList>
    </citation>
    <scope>NUCLEOTIDE SEQUENCE</scope>
    <source>
        <strain evidence="5">HF88</strain>
    </source>
</reference>
<sequence>MKYNTYTLDNGLRIIHLPSDSKVVYCGYQINAGTRNEEPGEEGLAHFCEHVTFKGTERRKAWHILNCLESVGGDLNAYTNKEGTVYYSAILKEHIARAVDLLTDIVFHSVYPQAEIDKEVEVICDEIESYNDSPAELIYDEFENIIFKGSPLGHNILGTAEQVRSFKTEDALRFTRKLYRPDNAIFFAYGDIDFKKLLRLLKKSFLSEERRVKSEETTFGDRRESQFNSPEAQAQFNIQHSTFNTQHSFEGQTIVMQKNTHQAHVMIGTRAYDVNDSRRMPLYLLNNMLGGPGMNAKLNLALREHNGLVYTVESTMVAYGDTGVWSIYFGCDEHDVKRCLRLVRKELDKFMQKPLSEAQLKAAKKQIKGQVGVACDNRENFALDFGKSFLHYGWEKNVDRLYEQVDEITAEQIQAVAQELFDKDRLTTLIFR</sequence>
<dbReference type="PANTHER" id="PTHR11851:SF49">
    <property type="entry name" value="MITOCHONDRIAL-PROCESSING PEPTIDASE SUBUNIT ALPHA"/>
    <property type="match status" value="1"/>
</dbReference>
<dbReference type="InterPro" id="IPR011249">
    <property type="entry name" value="Metalloenz_LuxS/M16"/>
</dbReference>
<reference evidence="4" key="1">
    <citation type="submission" date="2021-12" db="EMBL/GenBank/DDBJ databases">
        <authorList>
            <person name="Lv X."/>
        </authorList>
    </citation>
    <scope>NUCLEOTIDE SEQUENCE</scope>
    <source>
        <strain evidence="4">HF2106</strain>
    </source>
</reference>